<feature type="compositionally biased region" description="Basic and acidic residues" evidence="2">
    <location>
        <begin position="23"/>
        <end position="35"/>
    </location>
</feature>
<dbReference type="AlphaFoldDB" id="A0A165EPC5"/>
<dbReference type="RefSeq" id="XP_040765224.1">
    <property type="nucleotide sequence ID" value="XM_040910688.1"/>
</dbReference>
<dbReference type="PANTHER" id="PTHR28360">
    <property type="entry name" value="DYNACTIN SUBUNIT 3"/>
    <property type="match status" value="1"/>
</dbReference>
<dbReference type="Proteomes" id="UP000076871">
    <property type="component" value="Unassembled WGS sequence"/>
</dbReference>
<dbReference type="PANTHER" id="PTHR28360:SF1">
    <property type="entry name" value="DYNACTIN SUBUNIT 3"/>
    <property type="match status" value="1"/>
</dbReference>
<dbReference type="GO" id="GO:0061640">
    <property type="term" value="P:cytoskeleton-dependent cytokinesis"/>
    <property type="evidence" value="ECO:0007669"/>
    <property type="project" value="InterPro"/>
</dbReference>
<reference evidence="3 4" key="1">
    <citation type="journal article" date="2016" name="Mol. Biol. Evol.">
        <title>Comparative Genomics of Early-Diverging Mushroom-Forming Fungi Provides Insights into the Origins of Lignocellulose Decay Capabilities.</title>
        <authorList>
            <person name="Nagy L.G."/>
            <person name="Riley R."/>
            <person name="Tritt A."/>
            <person name="Adam C."/>
            <person name="Daum C."/>
            <person name="Floudas D."/>
            <person name="Sun H."/>
            <person name="Yadav J.S."/>
            <person name="Pangilinan J."/>
            <person name="Larsson K.H."/>
            <person name="Matsuura K."/>
            <person name="Barry K."/>
            <person name="Labutti K."/>
            <person name="Kuo R."/>
            <person name="Ohm R.A."/>
            <person name="Bhattacharya S.S."/>
            <person name="Shirouzu T."/>
            <person name="Yoshinaga Y."/>
            <person name="Martin F.M."/>
            <person name="Grigoriev I.V."/>
            <person name="Hibbett D.S."/>
        </authorList>
    </citation>
    <scope>NUCLEOTIDE SEQUENCE [LARGE SCALE GENOMIC DNA]</scope>
    <source>
        <strain evidence="3 4">93-53</strain>
    </source>
</reference>
<feature type="compositionally biased region" description="Pro residues" evidence="2">
    <location>
        <begin position="1"/>
        <end position="15"/>
    </location>
</feature>
<evidence type="ECO:0000256" key="1">
    <source>
        <dbReference type="SAM" id="Coils"/>
    </source>
</evidence>
<protein>
    <submittedName>
        <fullName evidence="3">Uncharacterized protein</fullName>
    </submittedName>
</protein>
<feature type="region of interest" description="Disordered" evidence="2">
    <location>
        <begin position="1"/>
        <end position="44"/>
    </location>
</feature>
<dbReference type="EMBL" id="KV427619">
    <property type="protein sequence ID" value="KZT07484.1"/>
    <property type="molecule type" value="Genomic_DNA"/>
</dbReference>
<dbReference type="GO" id="GO:0005869">
    <property type="term" value="C:dynactin complex"/>
    <property type="evidence" value="ECO:0007669"/>
    <property type="project" value="InterPro"/>
</dbReference>
<proteinExistence type="predicted"/>
<dbReference type="InParanoid" id="A0A165EPC5"/>
<keyword evidence="4" id="KW-1185">Reference proteome</keyword>
<evidence type="ECO:0000313" key="3">
    <source>
        <dbReference type="EMBL" id="KZT07484.1"/>
    </source>
</evidence>
<gene>
    <name evidence="3" type="ORF">LAESUDRAFT_736420</name>
</gene>
<evidence type="ECO:0000313" key="4">
    <source>
        <dbReference type="Proteomes" id="UP000076871"/>
    </source>
</evidence>
<keyword evidence="1" id="KW-0175">Coiled coil</keyword>
<dbReference type="InterPro" id="IPR009991">
    <property type="entry name" value="DCTN3"/>
</dbReference>
<feature type="coiled-coil region" evidence="1">
    <location>
        <begin position="224"/>
        <end position="251"/>
    </location>
</feature>
<accession>A0A165EPC5</accession>
<dbReference type="STRING" id="1314785.A0A165EPC5"/>
<sequence length="254" mass="28532">MLSTSPPPGISPPHRSPAVSSLHDLDFEVVEEPKPTAKPPPPVPPTLSLDLRLRWLEALLLGARPDVAERKHTETRAGETVARSVEDLQRKLDTIVQSNDGLRRFMDHYEQYAQYLTPAFALSGLIPIAPSYENMTPAELEAFLTEMEPDIRAAERDLREIAALEDKGVTGAGRLAECKDLQPLLEALLKAQEEDGKMASALETRIGALMDRYTTRVDTLSELFVAWDETLQQAEDRLVHLEQQREERRKLGYE</sequence>
<evidence type="ECO:0000256" key="2">
    <source>
        <dbReference type="SAM" id="MobiDB-lite"/>
    </source>
</evidence>
<name>A0A165EPC5_9APHY</name>
<organism evidence="3 4">
    <name type="scientific">Laetiporus sulphureus 93-53</name>
    <dbReference type="NCBI Taxonomy" id="1314785"/>
    <lineage>
        <taxon>Eukaryota</taxon>
        <taxon>Fungi</taxon>
        <taxon>Dikarya</taxon>
        <taxon>Basidiomycota</taxon>
        <taxon>Agaricomycotina</taxon>
        <taxon>Agaricomycetes</taxon>
        <taxon>Polyporales</taxon>
        <taxon>Laetiporus</taxon>
    </lineage>
</organism>
<dbReference type="OrthoDB" id="16729at2759"/>
<dbReference type="GeneID" id="63827717"/>
<dbReference type="Pfam" id="PF07426">
    <property type="entry name" value="Dynactin_p22"/>
    <property type="match status" value="1"/>
</dbReference>